<evidence type="ECO:0000313" key="2">
    <source>
        <dbReference type="EMBL" id="MFC5449644.1"/>
    </source>
</evidence>
<dbReference type="SUPFAM" id="SSF47413">
    <property type="entry name" value="lambda repressor-like DNA-binding domains"/>
    <property type="match status" value="1"/>
</dbReference>
<gene>
    <name evidence="2" type="ORF">ACFPOG_15345</name>
</gene>
<accession>A0ABW0K8Q0</accession>
<organism evidence="2 3">
    <name type="scientific">Paenibacillus aestuarii</name>
    <dbReference type="NCBI Taxonomy" id="516965"/>
    <lineage>
        <taxon>Bacteria</taxon>
        <taxon>Bacillati</taxon>
        <taxon>Bacillota</taxon>
        <taxon>Bacilli</taxon>
        <taxon>Bacillales</taxon>
        <taxon>Paenibacillaceae</taxon>
        <taxon>Paenibacillus</taxon>
    </lineage>
</organism>
<dbReference type="RefSeq" id="WP_270877518.1">
    <property type="nucleotide sequence ID" value="NZ_JAQFVF010000002.1"/>
</dbReference>
<keyword evidence="3" id="KW-1185">Reference proteome</keyword>
<protein>
    <submittedName>
        <fullName evidence="2">Helix-turn-helix transcriptional regulator</fullName>
    </submittedName>
</protein>
<sequence>MEFPNNFGKFLEELRGKMSLRKAADKSGLSHAYIRDLELGRNRATNDVIRPSPDTLRKLSQAYLYPYKDMLMRAGYLEEEHQQPLSMKDQLANIWYVEFGVKHIRYYSPEQIAEEIVESLVEFTDLLEIMQDNDYLKLDTHLFVNMNKIKKYAPAEGKLYFDAAGEGPYVTIAALPQKKYHQLIISYVARNTGQQPDIEQGTSTLPLNPKFFS</sequence>
<proteinExistence type="predicted"/>
<dbReference type="InterPro" id="IPR001387">
    <property type="entry name" value="Cro/C1-type_HTH"/>
</dbReference>
<dbReference type="Proteomes" id="UP001596044">
    <property type="component" value="Unassembled WGS sequence"/>
</dbReference>
<name>A0ABW0K8Q0_9BACL</name>
<comment type="caution">
    <text evidence="2">The sequence shown here is derived from an EMBL/GenBank/DDBJ whole genome shotgun (WGS) entry which is preliminary data.</text>
</comment>
<dbReference type="Gene3D" id="1.10.260.40">
    <property type="entry name" value="lambda repressor-like DNA-binding domains"/>
    <property type="match status" value="1"/>
</dbReference>
<feature type="domain" description="HTH cro/C1-type" evidence="1">
    <location>
        <begin position="17"/>
        <end position="70"/>
    </location>
</feature>
<reference evidence="3" key="1">
    <citation type="journal article" date="2019" name="Int. J. Syst. Evol. Microbiol.">
        <title>The Global Catalogue of Microorganisms (GCM) 10K type strain sequencing project: providing services to taxonomists for standard genome sequencing and annotation.</title>
        <authorList>
            <consortium name="The Broad Institute Genomics Platform"/>
            <consortium name="The Broad Institute Genome Sequencing Center for Infectious Disease"/>
            <person name="Wu L."/>
            <person name="Ma J."/>
        </authorList>
    </citation>
    <scope>NUCLEOTIDE SEQUENCE [LARGE SCALE GENOMIC DNA]</scope>
    <source>
        <strain evidence="3">KACC 11904</strain>
    </source>
</reference>
<evidence type="ECO:0000313" key="3">
    <source>
        <dbReference type="Proteomes" id="UP001596044"/>
    </source>
</evidence>
<dbReference type="CDD" id="cd00093">
    <property type="entry name" value="HTH_XRE"/>
    <property type="match status" value="1"/>
</dbReference>
<dbReference type="InterPro" id="IPR010982">
    <property type="entry name" value="Lambda_DNA-bd_dom_sf"/>
</dbReference>
<dbReference type="PROSITE" id="PS50943">
    <property type="entry name" value="HTH_CROC1"/>
    <property type="match status" value="1"/>
</dbReference>
<evidence type="ECO:0000259" key="1">
    <source>
        <dbReference type="PROSITE" id="PS50943"/>
    </source>
</evidence>
<dbReference type="SMART" id="SM00530">
    <property type="entry name" value="HTH_XRE"/>
    <property type="match status" value="1"/>
</dbReference>
<dbReference type="EMBL" id="JBHSMJ010000020">
    <property type="protein sequence ID" value="MFC5449644.1"/>
    <property type="molecule type" value="Genomic_DNA"/>
</dbReference>